<dbReference type="InterPro" id="IPR000086">
    <property type="entry name" value="NUDIX_hydrolase_dom"/>
</dbReference>
<evidence type="ECO:0000313" key="4">
    <source>
        <dbReference type="Proteomes" id="UP000023152"/>
    </source>
</evidence>
<reference evidence="3 4" key="1">
    <citation type="journal article" date="2013" name="Curr. Biol.">
        <title>The Genome of the Foraminiferan Reticulomyxa filosa.</title>
        <authorList>
            <person name="Glockner G."/>
            <person name="Hulsmann N."/>
            <person name="Schleicher M."/>
            <person name="Noegel A.A."/>
            <person name="Eichinger L."/>
            <person name="Gallinger C."/>
            <person name="Pawlowski J."/>
            <person name="Sierra R."/>
            <person name="Euteneuer U."/>
            <person name="Pillet L."/>
            <person name="Moustafa A."/>
            <person name="Platzer M."/>
            <person name="Groth M."/>
            <person name="Szafranski K."/>
            <person name="Schliwa M."/>
        </authorList>
    </citation>
    <scope>NUCLEOTIDE SEQUENCE [LARGE SCALE GENOMIC DNA]</scope>
</reference>
<protein>
    <submittedName>
        <fullName evidence="3">Mitochondrial ribosomal protein L46</fullName>
    </submittedName>
</protein>
<dbReference type="PANTHER" id="PTHR13124">
    <property type="entry name" value="39S RIBOSOMAL PROTEIN L46, MITOCHONDRIAL PRECURSOR-RELATED"/>
    <property type="match status" value="1"/>
</dbReference>
<feature type="domain" description="Nudix hydrolase" evidence="2">
    <location>
        <begin position="176"/>
        <end position="278"/>
    </location>
</feature>
<proteinExistence type="predicted"/>
<keyword evidence="3" id="KW-0689">Ribosomal protein</keyword>
<sequence>MEEEKKDPLYLAKIWRGNELLDNKWPVKVPNISLAYEQSELQQVLKNVDENDEDDIDKVHPYEIHSMLVVERLPVIKRIEEYEEEYRKVLREVKMEQKMPELLKQLYVENVKKGNIQKERMAKTQPRITKDDQNNEYHSLNRCLDRRLYLLVQVRSDSKTGNDNDNDNNNNNDKDKDKSKGNWEFPSDIREPGETLTETAQRALFEAVGPYLRYSIISQAPFGHSQIDFEKKQANKKGAQMFFHKAYYLSGNGKPDVSDMVTDLGWFTKQQVATMVSPKIWDSIHDLLLD</sequence>
<name>X6MDT2_RETFI</name>
<dbReference type="PANTHER" id="PTHR13124:SF12">
    <property type="entry name" value="LARGE RIBOSOMAL SUBUNIT PROTEIN ML46"/>
    <property type="match status" value="1"/>
</dbReference>
<dbReference type="GO" id="GO:0003735">
    <property type="term" value="F:structural constituent of ribosome"/>
    <property type="evidence" value="ECO:0007669"/>
    <property type="project" value="InterPro"/>
</dbReference>
<dbReference type="InterPro" id="IPR040008">
    <property type="entry name" value="Ribosomal_mL46"/>
</dbReference>
<accession>X6MDT2</accession>
<dbReference type="GO" id="GO:0005762">
    <property type="term" value="C:mitochondrial large ribosomal subunit"/>
    <property type="evidence" value="ECO:0007669"/>
    <property type="project" value="TreeGrafter"/>
</dbReference>
<dbReference type="SUPFAM" id="SSF55811">
    <property type="entry name" value="Nudix"/>
    <property type="match status" value="1"/>
</dbReference>
<comment type="caution">
    <text evidence="3">The sequence shown here is derived from an EMBL/GenBank/DDBJ whole genome shotgun (WGS) entry which is preliminary data.</text>
</comment>
<dbReference type="Pfam" id="PF00293">
    <property type="entry name" value="NUDIX"/>
    <property type="match status" value="1"/>
</dbReference>
<evidence type="ECO:0000259" key="2">
    <source>
        <dbReference type="Pfam" id="PF00293"/>
    </source>
</evidence>
<dbReference type="Proteomes" id="UP000023152">
    <property type="component" value="Unassembled WGS sequence"/>
</dbReference>
<feature type="compositionally biased region" description="Basic and acidic residues" evidence="1">
    <location>
        <begin position="172"/>
        <end position="192"/>
    </location>
</feature>
<dbReference type="Gene3D" id="3.90.79.10">
    <property type="entry name" value="Nucleoside Triphosphate Pyrophosphohydrolase"/>
    <property type="match status" value="1"/>
</dbReference>
<keyword evidence="3" id="KW-0687">Ribonucleoprotein</keyword>
<dbReference type="AlphaFoldDB" id="X6MDT2"/>
<dbReference type="InterPro" id="IPR015797">
    <property type="entry name" value="NUDIX_hydrolase-like_dom_sf"/>
</dbReference>
<evidence type="ECO:0000256" key="1">
    <source>
        <dbReference type="SAM" id="MobiDB-lite"/>
    </source>
</evidence>
<keyword evidence="4" id="KW-1185">Reference proteome</keyword>
<evidence type="ECO:0000313" key="3">
    <source>
        <dbReference type="EMBL" id="ETO11200.1"/>
    </source>
</evidence>
<feature type="region of interest" description="Disordered" evidence="1">
    <location>
        <begin position="156"/>
        <end position="192"/>
    </location>
</feature>
<gene>
    <name evidence="3" type="ORF">RFI_26176</name>
</gene>
<organism evidence="3 4">
    <name type="scientific">Reticulomyxa filosa</name>
    <dbReference type="NCBI Taxonomy" id="46433"/>
    <lineage>
        <taxon>Eukaryota</taxon>
        <taxon>Sar</taxon>
        <taxon>Rhizaria</taxon>
        <taxon>Retaria</taxon>
        <taxon>Foraminifera</taxon>
        <taxon>Monothalamids</taxon>
        <taxon>Reticulomyxidae</taxon>
        <taxon>Reticulomyxa</taxon>
    </lineage>
</organism>
<dbReference type="OrthoDB" id="414075at2759"/>
<dbReference type="EMBL" id="ASPP01022665">
    <property type="protein sequence ID" value="ETO11200.1"/>
    <property type="molecule type" value="Genomic_DNA"/>
</dbReference>